<dbReference type="RefSeq" id="WP_117417411.1">
    <property type="nucleotide sequence ID" value="NZ_QOHO01000035.1"/>
</dbReference>
<proteinExistence type="predicted"/>
<reference evidence="1 2" key="1">
    <citation type="submission" date="2018-07" db="EMBL/GenBank/DDBJ databases">
        <title>New species, Clostridium PI-S10-A1B.</title>
        <authorList>
            <person name="Krishna G."/>
            <person name="Summeta K."/>
            <person name="Shikha S."/>
            <person name="Prabhu P.B."/>
            <person name="Suresh K."/>
        </authorList>
    </citation>
    <scope>NUCLEOTIDE SEQUENCE [LARGE SCALE GENOMIC DNA]</scope>
    <source>
        <strain evidence="1 2">PI-S10-A1B</strain>
    </source>
</reference>
<dbReference type="EMBL" id="QOHO01000035">
    <property type="protein sequence ID" value="RFZ78503.1"/>
    <property type="molecule type" value="Genomic_DNA"/>
</dbReference>
<dbReference type="Proteomes" id="UP000260680">
    <property type="component" value="Unassembled WGS sequence"/>
</dbReference>
<gene>
    <name evidence="1" type="ORF">DS742_12925</name>
</gene>
<dbReference type="AlphaFoldDB" id="A0A3E2NC03"/>
<sequence length="224" mass="25385">MGRSVYILAFCDGDKSWSTMRLIGATTDETMLYAMIAAKIKSGELGYGDVETSSWDAFSDDFKNGSVNLDKLQRGFVYDYDDLQITDPVSLDQFPEAAVAYEEITEIQSKVEIEKLELDRRSLIYTEVELRTDFGYTNFLMPGFCGRDDLEASDGFREFMEGTTDAEVNACVYSYSVGAGESEYPSEDELAIIKQYADELHKEHSVDSVLSDFISFYYEAEQEY</sequence>
<comment type="caution">
    <text evidence="1">The sequence shown here is derived from an EMBL/GenBank/DDBJ whole genome shotgun (WGS) entry which is preliminary data.</text>
</comment>
<evidence type="ECO:0000313" key="1">
    <source>
        <dbReference type="EMBL" id="RFZ78503.1"/>
    </source>
</evidence>
<organism evidence="1 2">
    <name type="scientific">Lacrimispora amygdalina</name>
    <dbReference type="NCBI Taxonomy" id="253257"/>
    <lineage>
        <taxon>Bacteria</taxon>
        <taxon>Bacillati</taxon>
        <taxon>Bacillota</taxon>
        <taxon>Clostridia</taxon>
        <taxon>Lachnospirales</taxon>
        <taxon>Lachnospiraceae</taxon>
        <taxon>Lacrimispora</taxon>
    </lineage>
</organism>
<evidence type="ECO:0000313" key="2">
    <source>
        <dbReference type="Proteomes" id="UP000260680"/>
    </source>
</evidence>
<protein>
    <submittedName>
        <fullName evidence="1">Uncharacterized protein</fullName>
    </submittedName>
</protein>
<accession>A0A3E2NC03</accession>
<name>A0A3E2NC03_9FIRM</name>
<dbReference type="OrthoDB" id="2081286at2"/>